<keyword evidence="1" id="KW-0812">Transmembrane</keyword>
<feature type="transmembrane region" description="Helical" evidence="1">
    <location>
        <begin position="337"/>
        <end position="354"/>
    </location>
</feature>
<evidence type="ECO:0000256" key="1">
    <source>
        <dbReference type="SAM" id="Phobius"/>
    </source>
</evidence>
<proteinExistence type="predicted"/>
<dbReference type="Proteomes" id="UP001199816">
    <property type="component" value="Unassembled WGS sequence"/>
</dbReference>
<accession>A0ABS8PP97</accession>
<dbReference type="EMBL" id="JAJNEC010000005">
    <property type="protein sequence ID" value="MCD2422923.1"/>
    <property type="molecule type" value="Genomic_DNA"/>
</dbReference>
<dbReference type="Gene3D" id="2.20.28.30">
    <property type="entry name" value="RNA polymerase ii, chain L"/>
    <property type="match status" value="1"/>
</dbReference>
<organism evidence="2 3">
    <name type="scientific">Niabella pedocola</name>
    <dbReference type="NCBI Taxonomy" id="1752077"/>
    <lineage>
        <taxon>Bacteria</taxon>
        <taxon>Pseudomonadati</taxon>
        <taxon>Bacteroidota</taxon>
        <taxon>Chitinophagia</taxon>
        <taxon>Chitinophagales</taxon>
        <taxon>Chitinophagaceae</taxon>
        <taxon>Niabella</taxon>
    </lineage>
</organism>
<gene>
    <name evidence="2" type="ORF">LQ567_09135</name>
</gene>
<keyword evidence="1" id="KW-0472">Membrane</keyword>
<reference evidence="2 3" key="1">
    <citation type="submission" date="2021-11" db="EMBL/GenBank/DDBJ databases">
        <title>Genomic of Niabella pedocola.</title>
        <authorList>
            <person name="Wu T."/>
        </authorList>
    </citation>
    <scope>NUCLEOTIDE SEQUENCE [LARGE SCALE GENOMIC DNA]</scope>
    <source>
        <strain evidence="2 3">JCM 31011</strain>
    </source>
</reference>
<comment type="caution">
    <text evidence="2">The sequence shown here is derived from an EMBL/GenBank/DDBJ whole genome shotgun (WGS) entry which is preliminary data.</text>
</comment>
<evidence type="ECO:0000313" key="2">
    <source>
        <dbReference type="EMBL" id="MCD2422923.1"/>
    </source>
</evidence>
<keyword evidence="3" id="KW-1185">Reference proteome</keyword>
<keyword evidence="1" id="KW-1133">Transmembrane helix</keyword>
<evidence type="ECO:0008006" key="4">
    <source>
        <dbReference type="Google" id="ProtNLM"/>
    </source>
</evidence>
<sequence length="358" mass="41007">MQAFEEYPCPNCGSELNYEASKSSLKCLHCGTAFAIQQSTEVIEERNISIFKDAETIPIAPVQVVVYRCSKCGQETQKEGDVAFFECRNCGNNVLNPAAYATRRISPAGIIPFKISKQEALDRFANWIGRGFWNDNDLKKLSLADKLEGHYVPFWTFDCHTENDWSGYAGRYYYETVRRRNANGEEVTEQVRHTDWTWRSGSFERFFDDVLVCGNNAIPQDRINDVYPYLLKDVVVFDDEYLLGWNARAYDKDLSETYQLARSIMDRKIEEDAVSRLAEDTYRDLRVETRYSGETFKQIILPVWLCQYLFKGKTYHFIINGQTGAIGGNKPLSVSKIATAIIIGILVLIALYFFSKSG</sequence>
<protein>
    <recommendedName>
        <fullName evidence="4">Zinc ribbon domain-containing protein</fullName>
    </recommendedName>
</protein>
<evidence type="ECO:0000313" key="3">
    <source>
        <dbReference type="Proteomes" id="UP001199816"/>
    </source>
</evidence>
<dbReference type="RefSeq" id="WP_231004194.1">
    <property type="nucleotide sequence ID" value="NZ_JAJNEC010000005.1"/>
</dbReference>
<name>A0ABS8PP97_9BACT</name>